<name>A0A1I7RXL4_BURXY</name>
<organism evidence="2 3">
    <name type="scientific">Bursaphelenchus xylophilus</name>
    <name type="common">Pinewood nematode worm</name>
    <name type="synonym">Aphelenchoides xylophilus</name>
    <dbReference type="NCBI Taxonomy" id="6326"/>
    <lineage>
        <taxon>Eukaryota</taxon>
        <taxon>Metazoa</taxon>
        <taxon>Ecdysozoa</taxon>
        <taxon>Nematoda</taxon>
        <taxon>Chromadorea</taxon>
        <taxon>Rhabditida</taxon>
        <taxon>Tylenchina</taxon>
        <taxon>Tylenchomorpha</taxon>
        <taxon>Aphelenchoidea</taxon>
        <taxon>Aphelenchoididae</taxon>
        <taxon>Bursaphelenchus</taxon>
    </lineage>
</organism>
<sequence length="104" mass="11734">MKEMEDRPPPTYEEAVTSQPQSSYPTPLISPSSQAEISDPSETQGISKDTNCNYTDSQPQCYIPQEISDIEKRKREGRQACLECCDYCSSLLLCCAIFECCKYT</sequence>
<proteinExistence type="predicted"/>
<dbReference type="WBParaSite" id="BXY_0548100.1">
    <property type="protein sequence ID" value="BXY_0548100.1"/>
    <property type="gene ID" value="BXY_0548100"/>
</dbReference>
<accession>A0A1I7RXL4</accession>
<protein>
    <submittedName>
        <fullName evidence="3">CYSTM domain-containing protein</fullName>
    </submittedName>
</protein>
<dbReference type="Proteomes" id="UP000095284">
    <property type="component" value="Unplaced"/>
</dbReference>
<evidence type="ECO:0000313" key="2">
    <source>
        <dbReference type="Proteomes" id="UP000095284"/>
    </source>
</evidence>
<feature type="region of interest" description="Disordered" evidence="1">
    <location>
        <begin position="1"/>
        <end position="51"/>
    </location>
</feature>
<evidence type="ECO:0000313" key="3">
    <source>
        <dbReference type="WBParaSite" id="BXY_0548100.1"/>
    </source>
</evidence>
<reference evidence="3" key="1">
    <citation type="submission" date="2016-11" db="UniProtKB">
        <authorList>
            <consortium name="WormBaseParasite"/>
        </authorList>
    </citation>
    <scope>IDENTIFICATION</scope>
</reference>
<evidence type="ECO:0000256" key="1">
    <source>
        <dbReference type="SAM" id="MobiDB-lite"/>
    </source>
</evidence>
<feature type="compositionally biased region" description="Polar residues" evidence="1">
    <location>
        <begin position="16"/>
        <end position="51"/>
    </location>
</feature>
<dbReference type="AlphaFoldDB" id="A0A1I7RXL4"/>